<dbReference type="GO" id="GO:0000156">
    <property type="term" value="F:phosphorelay response regulator activity"/>
    <property type="evidence" value="ECO:0007669"/>
    <property type="project" value="InterPro"/>
</dbReference>
<proteinExistence type="predicted"/>
<gene>
    <name evidence="6" type="ORF">NOG11_10805</name>
</gene>
<comment type="catalytic activity">
    <reaction evidence="3">
        <text>[protein]-L-glutamate 5-O-methyl ester + H2O = L-glutamyl-[protein] + methanol + H(+)</text>
        <dbReference type="Rhea" id="RHEA:23236"/>
        <dbReference type="Rhea" id="RHEA-COMP:10208"/>
        <dbReference type="Rhea" id="RHEA-COMP:10311"/>
        <dbReference type="ChEBI" id="CHEBI:15377"/>
        <dbReference type="ChEBI" id="CHEBI:15378"/>
        <dbReference type="ChEBI" id="CHEBI:17790"/>
        <dbReference type="ChEBI" id="CHEBI:29973"/>
        <dbReference type="ChEBI" id="CHEBI:82795"/>
        <dbReference type="EC" id="3.1.1.61"/>
    </reaction>
</comment>
<dbReference type="EC" id="3.1.1.61" evidence="2"/>
<dbReference type="InterPro" id="IPR035909">
    <property type="entry name" value="CheB_C"/>
</dbReference>
<dbReference type="AlphaFoldDB" id="A0A9X2RIC1"/>
<feature type="active site" evidence="4">
    <location>
        <position position="135"/>
    </location>
</feature>
<keyword evidence="7" id="KW-1185">Reference proteome</keyword>
<protein>
    <recommendedName>
        <fullName evidence="2">protein-glutamate methylesterase</fullName>
        <ecNumber evidence="2">3.1.1.61</ecNumber>
    </recommendedName>
</protein>
<dbReference type="GO" id="GO:0006935">
    <property type="term" value="P:chemotaxis"/>
    <property type="evidence" value="ECO:0007669"/>
    <property type="project" value="UniProtKB-UniRule"/>
</dbReference>
<accession>A0A9X2RIC1</accession>
<dbReference type="Proteomes" id="UP001142610">
    <property type="component" value="Unassembled WGS sequence"/>
</dbReference>
<comment type="caution">
    <text evidence="6">The sequence shown here is derived from an EMBL/GenBank/DDBJ whole genome shotgun (WGS) entry which is preliminary data.</text>
</comment>
<evidence type="ECO:0000256" key="2">
    <source>
        <dbReference type="ARBA" id="ARBA00039140"/>
    </source>
</evidence>
<dbReference type="InterPro" id="IPR011247">
    <property type="entry name" value="Chemotax_prot-Glu_Me-esterase"/>
</dbReference>
<evidence type="ECO:0000256" key="3">
    <source>
        <dbReference type="ARBA" id="ARBA00048267"/>
    </source>
</evidence>
<dbReference type="PIRSF" id="PIRSF036461">
    <property type="entry name" value="Chmtx_methlestr"/>
    <property type="match status" value="1"/>
</dbReference>
<dbReference type="CDD" id="cd16433">
    <property type="entry name" value="CheB"/>
    <property type="match status" value="1"/>
</dbReference>
<sequence>MKTSHDRIDTVVIGGSAGGFSTLKTLLAELPPSLPAVVLVTLHRGPTEVATLATLLARYSSLPTIDPEEGETLREGTVIFAPLDRHMLIGDGHVHLRRGPAENGFRPAIDPLFRSAAVYRPTRTVGVVLSGRLDDGASGLRAIWRVGGRALVQDPTDALAGEMPSAARRAVPDAQVGTASELAAMIAAMVGEKADRPAAAPQDIRTELTISALEASTMEMTESLGELSPYNCPDCNGVLWEIKDGELVRYRCHTGHAYSEDTLVESQLEALERSLEDSLRAQRGHASLLRRMAERSPSTKNRERLLARAEGYEEDSRLVEQALRRRAARQ</sequence>
<keyword evidence="1 4" id="KW-0378">Hydrolase</keyword>
<dbReference type="PROSITE" id="PS50122">
    <property type="entry name" value="CHEB"/>
    <property type="match status" value="1"/>
</dbReference>
<feature type="domain" description="CheB-type methylesterase" evidence="5">
    <location>
        <begin position="11"/>
        <end position="193"/>
    </location>
</feature>
<dbReference type="SUPFAM" id="SSF52738">
    <property type="entry name" value="Methylesterase CheB, C-terminal domain"/>
    <property type="match status" value="1"/>
</dbReference>
<dbReference type="PANTHER" id="PTHR42872">
    <property type="entry name" value="PROTEIN-GLUTAMATE METHYLESTERASE/PROTEIN-GLUTAMINE GLUTAMINASE"/>
    <property type="match status" value="1"/>
</dbReference>
<dbReference type="GO" id="GO:0005737">
    <property type="term" value="C:cytoplasm"/>
    <property type="evidence" value="ECO:0007669"/>
    <property type="project" value="InterPro"/>
</dbReference>
<name>A0A9X2RIC1_9PROT</name>
<keyword evidence="4" id="KW-0145">Chemotaxis</keyword>
<dbReference type="GO" id="GO:0008984">
    <property type="term" value="F:protein-glutamate methylesterase activity"/>
    <property type="evidence" value="ECO:0007669"/>
    <property type="project" value="UniProtKB-EC"/>
</dbReference>
<evidence type="ECO:0000256" key="1">
    <source>
        <dbReference type="ARBA" id="ARBA00022801"/>
    </source>
</evidence>
<organism evidence="6 7">
    <name type="scientific">Parvularcula maris</name>
    <dbReference type="NCBI Taxonomy" id="2965077"/>
    <lineage>
        <taxon>Bacteria</taxon>
        <taxon>Pseudomonadati</taxon>
        <taxon>Pseudomonadota</taxon>
        <taxon>Alphaproteobacteria</taxon>
        <taxon>Parvularculales</taxon>
        <taxon>Parvularculaceae</taxon>
        <taxon>Parvularcula</taxon>
    </lineage>
</organism>
<evidence type="ECO:0000256" key="4">
    <source>
        <dbReference type="PROSITE-ProRule" id="PRU00050"/>
    </source>
</evidence>
<dbReference type="Pfam" id="PF01339">
    <property type="entry name" value="CheB_methylest"/>
    <property type="match status" value="1"/>
</dbReference>
<dbReference type="Gene3D" id="3.40.50.180">
    <property type="entry name" value="Methylesterase CheB, C-terminal domain"/>
    <property type="match status" value="1"/>
</dbReference>
<dbReference type="EMBL" id="JANIBC010000009">
    <property type="protein sequence ID" value="MCQ8185880.1"/>
    <property type="molecule type" value="Genomic_DNA"/>
</dbReference>
<feature type="active site" evidence="4">
    <location>
        <position position="43"/>
    </location>
</feature>
<dbReference type="PANTHER" id="PTHR42872:SF6">
    <property type="entry name" value="PROTEIN-GLUTAMATE METHYLESTERASE_PROTEIN-GLUTAMINE GLUTAMINASE"/>
    <property type="match status" value="1"/>
</dbReference>
<evidence type="ECO:0000313" key="6">
    <source>
        <dbReference type="EMBL" id="MCQ8185880.1"/>
    </source>
</evidence>
<dbReference type="InterPro" id="IPR000673">
    <property type="entry name" value="Sig_transdc_resp-reg_Me-estase"/>
</dbReference>
<dbReference type="RefSeq" id="WP_256619777.1">
    <property type="nucleotide sequence ID" value="NZ_JANIBC010000009.1"/>
</dbReference>
<evidence type="ECO:0000259" key="5">
    <source>
        <dbReference type="PROSITE" id="PS50122"/>
    </source>
</evidence>
<feature type="active site" evidence="4">
    <location>
        <position position="16"/>
    </location>
</feature>
<evidence type="ECO:0000313" key="7">
    <source>
        <dbReference type="Proteomes" id="UP001142610"/>
    </source>
</evidence>
<reference evidence="6" key="1">
    <citation type="submission" date="2022-07" db="EMBL/GenBank/DDBJ databases">
        <title>Parvularcula maris sp. nov., an algicidal bacterium isolated from seawater.</title>
        <authorList>
            <person name="Li F."/>
        </authorList>
    </citation>
    <scope>NUCLEOTIDE SEQUENCE</scope>
    <source>
        <strain evidence="6">BGMRC 0090</strain>
    </source>
</reference>